<sequence length="227" mass="26589">MNVTDNDNNTALWQRYAPYLMFDHKEPFYPDFVGVTVLDQPGPSPSFRRTLEFSDERVKHIVEYAIWWDYEIGHLYELEHVWVYVGHDGEVVDCEASFHGRVFKGLLKDRSNLLDGTHVRLYSQPGKHAFSPITDIFELLPDLYTNANERAGVDGLLTNELFHGLIATNDEIDGLVRRHLQSLSFVPAMEFEEYYFAPELFMPWSSLFRIIPERIEARVQELKRQYL</sequence>
<keyword evidence="2" id="KW-1185">Reference proteome</keyword>
<accession>A0A0D7XB34</accession>
<dbReference type="PATRIC" id="fig|159743.3.peg.36"/>
<gene>
    <name evidence="1" type="ORF">QD47_00165</name>
</gene>
<dbReference type="OrthoDB" id="1898185at2"/>
<reference evidence="1 2" key="1">
    <citation type="submission" date="2014-11" db="EMBL/GenBank/DDBJ databases">
        <title>Draft Genome Sequences of Paenibacillus polymyxa NRRL B-30509 and Paenibacillus terrae NRRL B-30644, Strains from a Poultry Environment that Produce Tridecaptin A and Paenicidins.</title>
        <authorList>
            <person name="van Belkum M.J."/>
            <person name="Lohans C.T."/>
            <person name="Vederas J.C."/>
        </authorList>
    </citation>
    <scope>NUCLEOTIDE SEQUENCE [LARGE SCALE GENOMIC DNA]</scope>
    <source>
        <strain evidence="1 2">NRRL B-30644</strain>
    </source>
</reference>
<protein>
    <submittedName>
        <fullName evidence="1">Uncharacterized protein</fullName>
    </submittedName>
</protein>
<dbReference type="AlphaFoldDB" id="A0A0D7XB34"/>
<dbReference type="EMBL" id="JTHP01000001">
    <property type="protein sequence ID" value="KJD47412.1"/>
    <property type="molecule type" value="Genomic_DNA"/>
</dbReference>
<comment type="caution">
    <text evidence="1">The sequence shown here is derived from an EMBL/GenBank/DDBJ whole genome shotgun (WGS) entry which is preliminary data.</text>
</comment>
<organism evidence="1 2">
    <name type="scientific">Paenibacillus terrae</name>
    <dbReference type="NCBI Taxonomy" id="159743"/>
    <lineage>
        <taxon>Bacteria</taxon>
        <taxon>Bacillati</taxon>
        <taxon>Bacillota</taxon>
        <taxon>Bacilli</taxon>
        <taxon>Bacillales</taxon>
        <taxon>Paenibacillaceae</taxon>
        <taxon>Paenibacillus</taxon>
    </lineage>
</organism>
<dbReference type="RefSeq" id="WP_044644205.1">
    <property type="nucleotide sequence ID" value="NZ_JTHP01000001.1"/>
</dbReference>
<dbReference type="Proteomes" id="UP000032534">
    <property type="component" value="Unassembled WGS sequence"/>
</dbReference>
<evidence type="ECO:0000313" key="1">
    <source>
        <dbReference type="EMBL" id="KJD47412.1"/>
    </source>
</evidence>
<name>A0A0D7XB34_9BACL</name>
<evidence type="ECO:0000313" key="2">
    <source>
        <dbReference type="Proteomes" id="UP000032534"/>
    </source>
</evidence>
<proteinExistence type="predicted"/>